<proteinExistence type="predicted"/>
<dbReference type="AlphaFoldDB" id="A0A0F8YIB2"/>
<reference evidence="1" key="1">
    <citation type="journal article" date="2015" name="Nature">
        <title>Complex archaea that bridge the gap between prokaryotes and eukaryotes.</title>
        <authorList>
            <person name="Spang A."/>
            <person name="Saw J.H."/>
            <person name="Jorgensen S.L."/>
            <person name="Zaremba-Niedzwiedzka K."/>
            <person name="Martijn J."/>
            <person name="Lind A.E."/>
            <person name="van Eijk R."/>
            <person name="Schleper C."/>
            <person name="Guy L."/>
            <person name="Ettema T.J."/>
        </authorList>
    </citation>
    <scope>NUCLEOTIDE SEQUENCE</scope>
</reference>
<gene>
    <name evidence="1" type="ORF">LCGC14_2816500</name>
</gene>
<sequence length="59" mass="6675">ADFGFLLEKTDEYIVLARQIFTDGYSRQSMTIPRGVIRDIKKIATIKMPKGFVGAPELQ</sequence>
<name>A0A0F8YIB2_9ZZZZ</name>
<organism evidence="1">
    <name type="scientific">marine sediment metagenome</name>
    <dbReference type="NCBI Taxonomy" id="412755"/>
    <lineage>
        <taxon>unclassified sequences</taxon>
        <taxon>metagenomes</taxon>
        <taxon>ecological metagenomes</taxon>
    </lineage>
</organism>
<feature type="non-terminal residue" evidence="1">
    <location>
        <position position="1"/>
    </location>
</feature>
<evidence type="ECO:0000313" key="1">
    <source>
        <dbReference type="EMBL" id="KKK81138.1"/>
    </source>
</evidence>
<accession>A0A0F8YIB2</accession>
<dbReference type="EMBL" id="LAZR01053259">
    <property type="protein sequence ID" value="KKK81138.1"/>
    <property type="molecule type" value="Genomic_DNA"/>
</dbReference>
<comment type="caution">
    <text evidence="1">The sequence shown here is derived from an EMBL/GenBank/DDBJ whole genome shotgun (WGS) entry which is preliminary data.</text>
</comment>
<protein>
    <submittedName>
        <fullName evidence="1">Uncharacterized protein</fullName>
    </submittedName>
</protein>